<evidence type="ECO:0000313" key="2">
    <source>
        <dbReference type="Proteomes" id="UP000509410"/>
    </source>
</evidence>
<name>A0A7H8V5E0_STRSA</name>
<protein>
    <recommendedName>
        <fullName evidence="3">Chromosome partitioning protein ParB</fullName>
    </recommendedName>
</protein>
<evidence type="ECO:0000313" key="1">
    <source>
        <dbReference type="EMBL" id="QLB51747.1"/>
    </source>
</evidence>
<evidence type="ECO:0008006" key="3">
    <source>
        <dbReference type="Google" id="ProtNLM"/>
    </source>
</evidence>
<dbReference type="Proteomes" id="UP000509410">
    <property type="component" value="Chromosome"/>
</dbReference>
<dbReference type="AlphaFoldDB" id="A0A7H8V5E0"/>
<reference evidence="1 2" key="1">
    <citation type="submission" date="2019-05" db="EMBL/GenBank/DDBJ databases">
        <title>The organization of the Streptococcus sanguinis genomes.</title>
        <authorList>
            <person name="Wu C.H."/>
            <person name="Chen Y.Y.M."/>
            <person name="Wang H.Y."/>
        </authorList>
    </citation>
    <scope>NUCLEOTIDE SEQUENCE [LARGE SCALE GENOMIC DNA]</scope>
    <source>
        <strain evidence="1 2">CGMH010</strain>
    </source>
</reference>
<organism evidence="1 2">
    <name type="scientific">Streptococcus sanguinis</name>
    <dbReference type="NCBI Taxonomy" id="1305"/>
    <lineage>
        <taxon>Bacteria</taxon>
        <taxon>Bacillati</taxon>
        <taxon>Bacillota</taxon>
        <taxon>Bacilli</taxon>
        <taxon>Lactobacillales</taxon>
        <taxon>Streptococcaceae</taxon>
        <taxon>Streptococcus</taxon>
    </lineage>
</organism>
<proteinExistence type="predicted"/>
<accession>A0A7H8V5E0</accession>
<gene>
    <name evidence="1" type="ORF">FFV08_03175</name>
</gene>
<dbReference type="EMBL" id="CP040556">
    <property type="protein sequence ID" value="QLB51747.1"/>
    <property type="molecule type" value="Genomic_DNA"/>
</dbReference>
<sequence length="135" mass="15583">MNLLDYDLGDAIATKKLSLQGEKKIFEVYRIPIKHLVYNKKNGRIATYVSQYLDEGNEFPEDVEQFNNIIETYIEKSNSDALKKTKANIRIMSQTEPAVVLSNGIVLDGNRRFTSLRQLSRKGLEQSLIIWKQLF</sequence>